<feature type="domain" description="DUF5753" evidence="1">
    <location>
        <begin position="19"/>
        <end position="191"/>
    </location>
</feature>
<keyword evidence="3" id="KW-1185">Reference proteome</keyword>
<organism evidence="2 3">
    <name type="scientific">Nocardia mangyaensis</name>
    <dbReference type="NCBI Taxonomy" id="2213200"/>
    <lineage>
        <taxon>Bacteria</taxon>
        <taxon>Bacillati</taxon>
        <taxon>Actinomycetota</taxon>
        <taxon>Actinomycetes</taxon>
        <taxon>Mycobacteriales</taxon>
        <taxon>Nocardiaceae</taxon>
        <taxon>Nocardia</taxon>
    </lineage>
</organism>
<dbReference type="AlphaFoldDB" id="A0A1J0VPQ5"/>
<dbReference type="OrthoDB" id="4534176at2"/>
<dbReference type="InterPro" id="IPR043917">
    <property type="entry name" value="DUF5753"/>
</dbReference>
<protein>
    <recommendedName>
        <fullName evidence="1">DUF5753 domain-containing protein</fullName>
    </recommendedName>
</protein>
<proteinExistence type="predicted"/>
<evidence type="ECO:0000313" key="3">
    <source>
        <dbReference type="Proteomes" id="UP000183810"/>
    </source>
</evidence>
<dbReference type="KEGG" id="nsl:BOX37_08590"/>
<dbReference type="EMBL" id="CP018082">
    <property type="protein sequence ID" value="APE34021.1"/>
    <property type="molecule type" value="Genomic_DNA"/>
</dbReference>
<dbReference type="Pfam" id="PF19054">
    <property type="entry name" value="DUF5753"/>
    <property type="match status" value="1"/>
</dbReference>
<accession>A0A1J0VPQ5</accession>
<gene>
    <name evidence="2" type="ORF">BOX37_08590</name>
</gene>
<dbReference type="Proteomes" id="UP000183810">
    <property type="component" value="Chromosome"/>
</dbReference>
<reference evidence="2" key="1">
    <citation type="submission" date="2016-11" db="EMBL/GenBank/DDBJ databases">
        <authorList>
            <person name="Jaros S."/>
            <person name="Januszkiewicz K."/>
            <person name="Wedrychowicz H."/>
        </authorList>
    </citation>
    <scope>NUCLEOTIDE SEQUENCE [LARGE SCALE GENOMIC DNA]</scope>
    <source>
        <strain evidence="2">Y48</strain>
    </source>
</reference>
<evidence type="ECO:0000259" key="1">
    <source>
        <dbReference type="Pfam" id="PF19054"/>
    </source>
</evidence>
<sequence>MFYTTWYETCGTGLSTLQRSLIALEHTTANQRGYSPDLIPALLQTPAYARAVLSVCVSVLQIPDDTEETVTALLQRHTILDAPGRRFHLLIGETALLRKVGAADVMADQVRFLLEILATRENVEIGIVPLDSELVAPAANFVIPDESIVDIETVTGFVTATGAEEIASAVRTFDLIATVAAYDDGARVILNRALATHVIGCSQAALTSNIGQGSP</sequence>
<name>A0A1J0VPQ5_9NOCA</name>
<evidence type="ECO:0000313" key="2">
    <source>
        <dbReference type="EMBL" id="APE34021.1"/>
    </source>
</evidence>
<dbReference type="RefSeq" id="WP_071927202.1">
    <property type="nucleotide sequence ID" value="NZ_CP018082.1"/>
</dbReference>